<dbReference type="InterPro" id="IPR039379">
    <property type="entry name" value="Protoglobin_sensor_dom"/>
</dbReference>
<dbReference type="SMART" id="SM00283">
    <property type="entry name" value="MA"/>
    <property type="match status" value="1"/>
</dbReference>
<dbReference type="InterPro" id="IPR044398">
    <property type="entry name" value="Globin-sensor_dom"/>
</dbReference>
<dbReference type="Gene3D" id="1.10.490.10">
    <property type="entry name" value="Globins"/>
    <property type="match status" value="1"/>
</dbReference>
<dbReference type="CDD" id="cd01068">
    <property type="entry name" value="globin_sensor"/>
    <property type="match status" value="1"/>
</dbReference>
<dbReference type="Proteomes" id="UP000558113">
    <property type="component" value="Unassembled WGS sequence"/>
</dbReference>
<dbReference type="AlphaFoldDB" id="A0A7X4YQI2"/>
<keyword evidence="1" id="KW-0145">Chemotaxis</keyword>
<dbReference type="InterPro" id="IPR009050">
    <property type="entry name" value="Globin-like_sf"/>
</dbReference>
<feature type="domain" description="Methyl-accepting transducer" evidence="4">
    <location>
        <begin position="170"/>
        <end position="333"/>
    </location>
</feature>
<comment type="caution">
    <text evidence="5">The sequence shown here is derived from an EMBL/GenBank/DDBJ whole genome shotgun (WGS) entry which is preliminary data.</text>
</comment>
<evidence type="ECO:0000313" key="6">
    <source>
        <dbReference type="Proteomes" id="UP000558113"/>
    </source>
</evidence>
<evidence type="ECO:0000259" key="4">
    <source>
        <dbReference type="PROSITE" id="PS50111"/>
    </source>
</evidence>
<accession>A0A7X4YQI2</accession>
<dbReference type="PANTHER" id="PTHR43531">
    <property type="entry name" value="PROTEIN ICFG"/>
    <property type="match status" value="1"/>
</dbReference>
<keyword evidence="3" id="KW-0807">Transducer</keyword>
<keyword evidence="6" id="KW-1185">Reference proteome</keyword>
<dbReference type="SUPFAM" id="SSF58104">
    <property type="entry name" value="Methyl-accepting chemotaxis protein (MCP) signaling domain"/>
    <property type="match status" value="1"/>
</dbReference>
<dbReference type="Pfam" id="PF00015">
    <property type="entry name" value="MCPsignal"/>
    <property type="match status" value="1"/>
</dbReference>
<dbReference type="Gene3D" id="1.10.287.950">
    <property type="entry name" value="Methyl-accepting chemotaxis protein"/>
    <property type="match status" value="1"/>
</dbReference>
<dbReference type="PANTHER" id="PTHR43531:SF11">
    <property type="entry name" value="METHYL-ACCEPTING CHEMOTAXIS PROTEIN 3"/>
    <property type="match status" value="1"/>
</dbReference>
<dbReference type="OrthoDB" id="266313at2"/>
<dbReference type="InterPro" id="IPR004089">
    <property type="entry name" value="MCPsignal_dom"/>
</dbReference>
<evidence type="ECO:0000313" key="5">
    <source>
        <dbReference type="EMBL" id="NBC70677.1"/>
    </source>
</evidence>
<dbReference type="Pfam" id="PF11563">
    <property type="entry name" value="Protoglobin"/>
    <property type="match status" value="1"/>
</dbReference>
<dbReference type="RefSeq" id="WP_161699873.1">
    <property type="nucleotide sequence ID" value="NZ_JAAAMU010000008.1"/>
</dbReference>
<dbReference type="GO" id="GO:0007165">
    <property type="term" value="P:signal transduction"/>
    <property type="evidence" value="ECO:0007669"/>
    <property type="project" value="UniProtKB-KW"/>
</dbReference>
<dbReference type="GO" id="GO:0005886">
    <property type="term" value="C:plasma membrane"/>
    <property type="evidence" value="ECO:0007669"/>
    <property type="project" value="TreeGrafter"/>
</dbReference>
<dbReference type="InterPro" id="IPR051310">
    <property type="entry name" value="MCP_chemotaxis"/>
</dbReference>
<proteinExistence type="inferred from homology"/>
<evidence type="ECO:0000256" key="3">
    <source>
        <dbReference type="PROSITE-ProRule" id="PRU00284"/>
    </source>
</evidence>
<dbReference type="GO" id="GO:0004888">
    <property type="term" value="F:transmembrane signaling receptor activity"/>
    <property type="evidence" value="ECO:0007669"/>
    <property type="project" value="TreeGrafter"/>
</dbReference>
<dbReference type="PROSITE" id="PS50111">
    <property type="entry name" value="CHEMOTAXIS_TRANSDUC_2"/>
    <property type="match status" value="1"/>
</dbReference>
<dbReference type="SUPFAM" id="SSF46458">
    <property type="entry name" value="Globin-like"/>
    <property type="match status" value="1"/>
</dbReference>
<sequence length="333" mass="37339">MTIQLNEQRKKQLAYIGITDEDLAYLHGKRELFEQITSQVVDQLYEQVVAVPELSAIIRQHSTLDRLKETQRWYFMSLTNGVIDEAFIERRILIGNIHSRIGLTTDWYLGTYMLYLDTAVQHFKRIAPDSWMTIILALSKMFNLDSQLVLEAYEKDEKDKIQALSDAKQTTLTTISRIVQELSAMIVELSSSSQSVADSATHTADIQDQANVKVRELQSKIGEIDGIGSLLQEISDQSQLLGINAAIEAAHAADHGRGFGIVANEIRKLASHSKESLVTVREKLQEITGVIGEVMQDAERTSTLARDQAASSQELTSFVQMIETITLELESIQ</sequence>
<reference evidence="5 6" key="1">
    <citation type="submission" date="2020-01" db="EMBL/GenBank/DDBJ databases">
        <title>Paenibacillus soybeanensis sp. nov. isolated from the nodules of soybean (Glycine max(L.) Merr).</title>
        <authorList>
            <person name="Wang H."/>
        </authorList>
    </citation>
    <scope>NUCLEOTIDE SEQUENCE [LARGE SCALE GENOMIC DNA]</scope>
    <source>
        <strain evidence="5 6">DSM 23054</strain>
    </source>
</reference>
<dbReference type="GO" id="GO:0020037">
    <property type="term" value="F:heme binding"/>
    <property type="evidence" value="ECO:0007669"/>
    <property type="project" value="InterPro"/>
</dbReference>
<evidence type="ECO:0000256" key="1">
    <source>
        <dbReference type="ARBA" id="ARBA00022500"/>
    </source>
</evidence>
<dbReference type="GO" id="GO:0006935">
    <property type="term" value="P:chemotaxis"/>
    <property type="evidence" value="ECO:0007669"/>
    <property type="project" value="UniProtKB-KW"/>
</dbReference>
<dbReference type="InterPro" id="IPR012292">
    <property type="entry name" value="Globin/Proto"/>
</dbReference>
<name>A0A7X4YQI2_9BACL</name>
<protein>
    <submittedName>
        <fullName evidence="5">Chemotaxis protein</fullName>
    </submittedName>
</protein>
<dbReference type="GO" id="GO:0019825">
    <property type="term" value="F:oxygen binding"/>
    <property type="evidence" value="ECO:0007669"/>
    <property type="project" value="InterPro"/>
</dbReference>
<gene>
    <name evidence="5" type="ORF">GT003_16875</name>
</gene>
<evidence type="ECO:0000256" key="2">
    <source>
        <dbReference type="ARBA" id="ARBA00029447"/>
    </source>
</evidence>
<dbReference type="EMBL" id="JAAAMU010000008">
    <property type="protein sequence ID" value="NBC70677.1"/>
    <property type="molecule type" value="Genomic_DNA"/>
</dbReference>
<organism evidence="5 6">
    <name type="scientific">Paenibacillus sacheonensis</name>
    <dbReference type="NCBI Taxonomy" id="742054"/>
    <lineage>
        <taxon>Bacteria</taxon>
        <taxon>Bacillati</taxon>
        <taxon>Bacillota</taxon>
        <taxon>Bacilli</taxon>
        <taxon>Bacillales</taxon>
        <taxon>Paenibacillaceae</taxon>
        <taxon>Paenibacillus</taxon>
    </lineage>
</organism>
<comment type="similarity">
    <text evidence="2">Belongs to the methyl-accepting chemotaxis (MCP) protein family.</text>
</comment>